<protein>
    <submittedName>
        <fullName evidence="1">Uncharacterized protein</fullName>
    </submittedName>
</protein>
<dbReference type="KEGG" id="ang:An07g06810"/>
<proteinExistence type="predicted"/>
<evidence type="ECO:0000313" key="1">
    <source>
        <dbReference type="RefSeq" id="XP_059600983.1"/>
    </source>
</evidence>
<name>A0AAJ8BNX2_ASPNG</name>
<dbReference type="VEuPathDB" id="FungiDB:An07g06810"/>
<reference evidence="1" key="1">
    <citation type="submission" date="2025-02" db="EMBL/GenBank/DDBJ databases">
        <authorList>
            <consortium name="NCBI Genome Project"/>
        </authorList>
    </citation>
    <scope>NUCLEOTIDE SEQUENCE</scope>
</reference>
<sequence length="159" mass="17340">MAGCTLAMMVLSSAKSKRATSKKKTMRDHVKGFQACSSGLVMVVVPRGSRVTEAGNISSIVLMRHRTSNIFESGTRLRLAVAGLTDQYLKRKGKPPQLPLGHHQSAMDIDYNCGSRQGYQPDQRRLTMKGVKQPIDSLLSVRGLSGCYPCPIYSPCLLG</sequence>
<gene>
    <name evidence="1" type="ORF">An07g06810</name>
</gene>
<dbReference type="AlphaFoldDB" id="A0AAJ8BNX2"/>
<dbReference type="GeneID" id="84591444"/>
<organism evidence="1">
    <name type="scientific">Aspergillus niger</name>
    <dbReference type="NCBI Taxonomy" id="5061"/>
    <lineage>
        <taxon>Eukaryota</taxon>
        <taxon>Fungi</taxon>
        <taxon>Dikarya</taxon>
        <taxon>Ascomycota</taxon>
        <taxon>Pezizomycotina</taxon>
        <taxon>Eurotiomycetes</taxon>
        <taxon>Eurotiomycetidae</taxon>
        <taxon>Eurotiales</taxon>
        <taxon>Aspergillaceae</taxon>
        <taxon>Aspergillus</taxon>
        <taxon>Aspergillus subgen. Circumdati</taxon>
    </lineage>
</organism>
<dbReference type="RefSeq" id="XP_059600983.1">
    <property type="nucleotide sequence ID" value="XM_059748551.1"/>
</dbReference>
<reference evidence="1" key="2">
    <citation type="submission" date="2025-08" db="UniProtKB">
        <authorList>
            <consortium name="RefSeq"/>
        </authorList>
    </citation>
    <scope>IDENTIFICATION</scope>
</reference>
<accession>A0AAJ8BNX2</accession>